<sequence>MKSDVDSPVQVEVFEAQLALALKHQIPLVIHCRSGPRGPGDAEKICLSVMKHIVGFLICLCVFDLKRWD</sequence>
<dbReference type="Pfam" id="PF01026">
    <property type="entry name" value="TatD_DNase"/>
    <property type="match status" value="1"/>
</dbReference>
<gene>
    <name evidence="2" type="ORF">SVUK_LOCUS8098</name>
</gene>
<name>A0A3P7IJ89_STRVU</name>
<evidence type="ECO:0000256" key="1">
    <source>
        <dbReference type="ARBA" id="ARBA00009275"/>
    </source>
</evidence>
<dbReference type="InterPro" id="IPR001130">
    <property type="entry name" value="TatD-like"/>
</dbReference>
<proteinExistence type="inferred from homology"/>
<dbReference type="SUPFAM" id="SSF51556">
    <property type="entry name" value="Metallo-dependent hydrolases"/>
    <property type="match status" value="1"/>
</dbReference>
<reference evidence="2 3" key="1">
    <citation type="submission" date="2018-11" db="EMBL/GenBank/DDBJ databases">
        <authorList>
            <consortium name="Pathogen Informatics"/>
        </authorList>
    </citation>
    <scope>NUCLEOTIDE SEQUENCE [LARGE SCALE GENOMIC DNA]</scope>
</reference>
<dbReference type="Gene3D" id="3.20.20.140">
    <property type="entry name" value="Metal-dependent hydrolases"/>
    <property type="match status" value="1"/>
</dbReference>
<dbReference type="Proteomes" id="UP000270094">
    <property type="component" value="Unassembled WGS sequence"/>
</dbReference>
<evidence type="ECO:0000313" key="2">
    <source>
        <dbReference type="EMBL" id="VDM73100.1"/>
    </source>
</evidence>
<dbReference type="InterPro" id="IPR032466">
    <property type="entry name" value="Metal_Hydrolase"/>
</dbReference>
<accession>A0A3P7IJ89</accession>
<organism evidence="2 3">
    <name type="scientific">Strongylus vulgaris</name>
    <name type="common">Blood worm</name>
    <dbReference type="NCBI Taxonomy" id="40348"/>
    <lineage>
        <taxon>Eukaryota</taxon>
        <taxon>Metazoa</taxon>
        <taxon>Ecdysozoa</taxon>
        <taxon>Nematoda</taxon>
        <taxon>Chromadorea</taxon>
        <taxon>Rhabditida</taxon>
        <taxon>Rhabditina</taxon>
        <taxon>Rhabditomorpha</taxon>
        <taxon>Strongyloidea</taxon>
        <taxon>Strongylidae</taxon>
        <taxon>Strongylus</taxon>
    </lineage>
</organism>
<dbReference type="AlphaFoldDB" id="A0A3P7IJ89"/>
<dbReference type="EMBL" id="UYYB01028925">
    <property type="protein sequence ID" value="VDM73100.1"/>
    <property type="molecule type" value="Genomic_DNA"/>
</dbReference>
<evidence type="ECO:0000313" key="3">
    <source>
        <dbReference type="Proteomes" id="UP000270094"/>
    </source>
</evidence>
<comment type="similarity">
    <text evidence="1">Belongs to the metallo-dependent hydrolases superfamily. TatD-type hydrolase family.</text>
</comment>
<keyword evidence="3" id="KW-1185">Reference proteome</keyword>
<dbReference type="OrthoDB" id="5850839at2759"/>
<dbReference type="GO" id="GO:0016788">
    <property type="term" value="F:hydrolase activity, acting on ester bonds"/>
    <property type="evidence" value="ECO:0007669"/>
    <property type="project" value="InterPro"/>
</dbReference>
<protein>
    <submittedName>
        <fullName evidence="2">Uncharacterized protein</fullName>
    </submittedName>
</protein>